<comment type="catalytic activity">
    <reaction evidence="1">
        <text>Thiol-dependent hydrolysis of ester, thioester, amide, peptide and isopeptide bonds formed by the C-terminal Gly of ubiquitin (a 76-residue protein attached to proteins as an intracellular targeting signal).</text>
        <dbReference type="EC" id="3.4.19.12"/>
    </reaction>
</comment>
<dbReference type="InterPro" id="IPR019400">
    <property type="entry name" value="Peptidase_C65_otubain"/>
</dbReference>
<dbReference type="PANTHER" id="PTHR12931">
    <property type="entry name" value="UBIQUITIN THIOLESTERASE PROTEIN OTUB"/>
    <property type="match status" value="1"/>
</dbReference>
<feature type="region of interest" description="Disordered" evidence="7">
    <location>
        <begin position="303"/>
        <end position="325"/>
    </location>
</feature>
<keyword evidence="3" id="KW-0645">Protease</keyword>
<dbReference type="InterPro" id="IPR042467">
    <property type="entry name" value="Peptidase_C65_otubain_sub2"/>
</dbReference>
<dbReference type="InterPro" id="IPR038765">
    <property type="entry name" value="Papain-like_cys_pep_sf"/>
</dbReference>
<dbReference type="GO" id="GO:0043130">
    <property type="term" value="F:ubiquitin binding"/>
    <property type="evidence" value="ECO:0007669"/>
    <property type="project" value="TreeGrafter"/>
</dbReference>
<evidence type="ECO:0000256" key="1">
    <source>
        <dbReference type="ARBA" id="ARBA00000707"/>
    </source>
</evidence>
<dbReference type="AlphaFoldDB" id="A0AAD7K5B2"/>
<keyword evidence="6" id="KW-0788">Thiol protease</keyword>
<feature type="region of interest" description="Disordered" evidence="7">
    <location>
        <begin position="28"/>
        <end position="50"/>
    </location>
</feature>
<evidence type="ECO:0000256" key="5">
    <source>
        <dbReference type="ARBA" id="ARBA00022801"/>
    </source>
</evidence>
<dbReference type="Pfam" id="PF10275">
    <property type="entry name" value="Peptidase_C65"/>
    <property type="match status" value="1"/>
</dbReference>
<comment type="caution">
    <text evidence="8">The sequence shown here is derived from an EMBL/GenBank/DDBJ whole genome shotgun (WGS) entry which is preliminary data.</text>
</comment>
<evidence type="ECO:0000256" key="2">
    <source>
        <dbReference type="ARBA" id="ARBA00012759"/>
    </source>
</evidence>
<dbReference type="GO" id="GO:0005634">
    <property type="term" value="C:nucleus"/>
    <property type="evidence" value="ECO:0007669"/>
    <property type="project" value="TreeGrafter"/>
</dbReference>
<dbReference type="PANTHER" id="PTHR12931:SF15">
    <property type="entry name" value="UBIQUITIN THIOESTERASE OTUBAIN-LIKE"/>
    <property type="match status" value="1"/>
</dbReference>
<reference evidence="8" key="1">
    <citation type="submission" date="2023-03" db="EMBL/GenBank/DDBJ databases">
        <title>Massive genome expansion in bonnet fungi (Mycena s.s.) driven by repeated elements and novel gene families across ecological guilds.</title>
        <authorList>
            <consortium name="Lawrence Berkeley National Laboratory"/>
            <person name="Harder C.B."/>
            <person name="Miyauchi S."/>
            <person name="Viragh M."/>
            <person name="Kuo A."/>
            <person name="Thoen E."/>
            <person name="Andreopoulos B."/>
            <person name="Lu D."/>
            <person name="Skrede I."/>
            <person name="Drula E."/>
            <person name="Henrissat B."/>
            <person name="Morin E."/>
            <person name="Kohler A."/>
            <person name="Barry K."/>
            <person name="LaButti K."/>
            <person name="Morin E."/>
            <person name="Salamov A."/>
            <person name="Lipzen A."/>
            <person name="Mereny Z."/>
            <person name="Hegedus B."/>
            <person name="Baldrian P."/>
            <person name="Stursova M."/>
            <person name="Weitz H."/>
            <person name="Taylor A."/>
            <person name="Grigoriev I.V."/>
            <person name="Nagy L.G."/>
            <person name="Martin F."/>
            <person name="Kauserud H."/>
        </authorList>
    </citation>
    <scope>NUCLEOTIDE SEQUENCE</scope>
    <source>
        <strain evidence="8">CBHHK182m</strain>
    </source>
</reference>
<evidence type="ECO:0000313" key="8">
    <source>
        <dbReference type="EMBL" id="KAJ7778518.1"/>
    </source>
</evidence>
<evidence type="ECO:0000256" key="4">
    <source>
        <dbReference type="ARBA" id="ARBA00022786"/>
    </source>
</evidence>
<dbReference type="Gene3D" id="3.30.200.60">
    <property type="entry name" value="Peptidase C65 Otubain, subdomain 1"/>
    <property type="match status" value="1"/>
</dbReference>
<dbReference type="InterPro" id="IPR042468">
    <property type="entry name" value="Peptidase_C65_otubain_sub1"/>
</dbReference>
<keyword evidence="9" id="KW-1185">Reference proteome</keyword>
<dbReference type="GO" id="GO:0004843">
    <property type="term" value="F:cysteine-type deubiquitinase activity"/>
    <property type="evidence" value="ECO:0007669"/>
    <property type="project" value="UniProtKB-EC"/>
</dbReference>
<name>A0AAD7K5B2_9AGAR</name>
<organism evidence="8 9">
    <name type="scientific">Mycena metata</name>
    <dbReference type="NCBI Taxonomy" id="1033252"/>
    <lineage>
        <taxon>Eukaryota</taxon>
        <taxon>Fungi</taxon>
        <taxon>Dikarya</taxon>
        <taxon>Basidiomycota</taxon>
        <taxon>Agaricomycotina</taxon>
        <taxon>Agaricomycetes</taxon>
        <taxon>Agaricomycetidae</taxon>
        <taxon>Agaricales</taxon>
        <taxon>Marasmiineae</taxon>
        <taxon>Mycenaceae</taxon>
        <taxon>Mycena</taxon>
    </lineage>
</organism>
<gene>
    <name evidence="8" type="ORF">B0H16DRAFT_889664</name>
</gene>
<dbReference type="CDD" id="cd22749">
    <property type="entry name" value="Otubain_C65"/>
    <property type="match status" value="1"/>
</dbReference>
<dbReference type="EC" id="3.4.19.12" evidence="2"/>
<dbReference type="EMBL" id="JARKIB010000007">
    <property type="protein sequence ID" value="KAJ7778518.1"/>
    <property type="molecule type" value="Genomic_DNA"/>
</dbReference>
<evidence type="ECO:0000256" key="7">
    <source>
        <dbReference type="SAM" id="MobiDB-lite"/>
    </source>
</evidence>
<accession>A0AAD7K5B2</accession>
<sequence>MPHQHVSSLALSPNWRYNIPAARLHSSELPVAEPDDIQPPPAREINEDTPLSSLSQAEIAQLTEKMLNNNPSTRTKLIAEITPILELRGEYLDGAQSFVRQIDWLQAHGFTEFRRTARDGNCFYRSVAFAYLDRLLHAPDIVATVARFREVLASKELGLTLAFEDEIHKEFSQQLEDLISIIENFGAALTTDELLERLLGVCDYVAYYLRLLASAEIRTNPDPYRDFIFDQEIVAFCQSQVEAVDSEADHIAMMALCNALRITLKLATLSSHVQGDVQEADVFTCHFPGRCYGQGSTSNLAPFQTGPLRYPSRPKEPRVNSGYTN</sequence>
<proteinExistence type="predicted"/>
<dbReference type="SUPFAM" id="SSF54001">
    <property type="entry name" value="Cysteine proteinases"/>
    <property type="match status" value="1"/>
</dbReference>
<dbReference type="GO" id="GO:0006508">
    <property type="term" value="P:proteolysis"/>
    <property type="evidence" value="ECO:0007669"/>
    <property type="project" value="UniProtKB-KW"/>
</dbReference>
<evidence type="ECO:0000256" key="6">
    <source>
        <dbReference type="ARBA" id="ARBA00022807"/>
    </source>
</evidence>
<dbReference type="Proteomes" id="UP001215598">
    <property type="component" value="Unassembled WGS sequence"/>
</dbReference>
<protein>
    <recommendedName>
        <fullName evidence="2">ubiquitinyl hydrolase 1</fullName>
        <ecNumber evidence="2">3.4.19.12</ecNumber>
    </recommendedName>
</protein>
<keyword evidence="4" id="KW-0833">Ubl conjugation pathway</keyword>
<evidence type="ECO:0000313" key="9">
    <source>
        <dbReference type="Proteomes" id="UP001215598"/>
    </source>
</evidence>
<evidence type="ECO:0000256" key="3">
    <source>
        <dbReference type="ARBA" id="ARBA00022670"/>
    </source>
</evidence>
<dbReference type="Gene3D" id="1.20.1300.20">
    <property type="entry name" value="Peptidase C65 Otubain, subdomain 2"/>
    <property type="match status" value="1"/>
</dbReference>
<keyword evidence="5" id="KW-0378">Hydrolase</keyword>
<dbReference type="GO" id="GO:0071108">
    <property type="term" value="P:protein K48-linked deubiquitination"/>
    <property type="evidence" value="ECO:0007669"/>
    <property type="project" value="TreeGrafter"/>
</dbReference>